<gene>
    <name evidence="4" type="ORF">Asi02nite_64900</name>
</gene>
<feature type="compositionally biased region" description="Polar residues" evidence="3">
    <location>
        <begin position="1"/>
        <end position="15"/>
    </location>
</feature>
<proteinExistence type="inferred from homology"/>
<evidence type="ECO:0000313" key="4">
    <source>
        <dbReference type="EMBL" id="GIF76972.1"/>
    </source>
</evidence>
<evidence type="ECO:0000256" key="1">
    <source>
        <dbReference type="ARBA" id="ARBA00009981"/>
    </source>
</evidence>
<dbReference type="RefSeq" id="WP_203717834.1">
    <property type="nucleotide sequence ID" value="NZ_BONE01000075.1"/>
</dbReference>
<dbReference type="InterPro" id="IPR006442">
    <property type="entry name" value="Antitoxin_Phd/YefM"/>
</dbReference>
<evidence type="ECO:0000256" key="2">
    <source>
        <dbReference type="RuleBase" id="RU362080"/>
    </source>
</evidence>
<protein>
    <recommendedName>
        <fullName evidence="2">Antitoxin</fullName>
    </recommendedName>
</protein>
<dbReference type="InterPro" id="IPR036165">
    <property type="entry name" value="YefM-like_sf"/>
</dbReference>
<accession>A0ABQ4D1I9</accession>
<dbReference type="NCBIfam" id="TIGR01552">
    <property type="entry name" value="phd_fam"/>
    <property type="match status" value="1"/>
</dbReference>
<dbReference type="SUPFAM" id="SSF143120">
    <property type="entry name" value="YefM-like"/>
    <property type="match status" value="1"/>
</dbReference>
<comment type="function">
    <text evidence="2">Antitoxin component of a type II toxin-antitoxin (TA) system.</text>
</comment>
<name>A0ABQ4D1I9_9ACTN</name>
<feature type="region of interest" description="Disordered" evidence="3">
    <location>
        <begin position="1"/>
        <end position="27"/>
    </location>
</feature>
<evidence type="ECO:0000313" key="5">
    <source>
        <dbReference type="Proteomes" id="UP000604117"/>
    </source>
</evidence>
<keyword evidence="5" id="KW-1185">Reference proteome</keyword>
<dbReference type="Proteomes" id="UP000604117">
    <property type="component" value="Unassembled WGS sequence"/>
</dbReference>
<dbReference type="Pfam" id="PF02604">
    <property type="entry name" value="PhdYeFM_antitox"/>
    <property type="match status" value="1"/>
</dbReference>
<reference evidence="4 5" key="1">
    <citation type="submission" date="2021-01" db="EMBL/GenBank/DDBJ databases">
        <title>Whole genome shotgun sequence of Asanoa siamensis NBRC 107932.</title>
        <authorList>
            <person name="Komaki H."/>
            <person name="Tamura T."/>
        </authorList>
    </citation>
    <scope>NUCLEOTIDE SEQUENCE [LARGE SCALE GENOMIC DNA]</scope>
    <source>
        <strain evidence="4 5">NBRC 107932</strain>
    </source>
</reference>
<comment type="similarity">
    <text evidence="1 2">Belongs to the phD/YefM antitoxin family.</text>
</comment>
<dbReference type="Gene3D" id="3.40.1620.10">
    <property type="entry name" value="YefM-like domain"/>
    <property type="match status" value="1"/>
</dbReference>
<evidence type="ECO:0000256" key="3">
    <source>
        <dbReference type="SAM" id="MobiDB-lite"/>
    </source>
</evidence>
<organism evidence="4 5">
    <name type="scientific">Asanoa siamensis</name>
    <dbReference type="NCBI Taxonomy" id="926357"/>
    <lineage>
        <taxon>Bacteria</taxon>
        <taxon>Bacillati</taxon>
        <taxon>Actinomycetota</taxon>
        <taxon>Actinomycetes</taxon>
        <taxon>Micromonosporales</taxon>
        <taxon>Micromonosporaceae</taxon>
        <taxon>Asanoa</taxon>
    </lineage>
</organism>
<comment type="caution">
    <text evidence="4">The sequence shown here is derived from an EMBL/GenBank/DDBJ whole genome shotgun (WGS) entry which is preliminary data.</text>
</comment>
<sequence length="85" mass="9376">MTVTTLSSREFNQDTGRAKNAARSGPVFITDRGRPAHVLLTFEDYQRLTGGQDSIIDLLGQAPDEAEIEFETTPLRDLARPADLT</sequence>
<dbReference type="EMBL" id="BONE01000075">
    <property type="protein sequence ID" value="GIF76972.1"/>
    <property type="molecule type" value="Genomic_DNA"/>
</dbReference>